<dbReference type="Gene3D" id="1.10.4120.20">
    <property type="match status" value="1"/>
</dbReference>
<name>A0ABY5ULD1_9GAMM</name>
<evidence type="ECO:0000313" key="2">
    <source>
        <dbReference type="Proteomes" id="UP001057860"/>
    </source>
</evidence>
<organism evidence="1 2">
    <name type="scientific">Yersinia alsatica</name>
    <dbReference type="NCBI Taxonomy" id="2890317"/>
    <lineage>
        <taxon>Bacteria</taxon>
        <taxon>Pseudomonadati</taxon>
        <taxon>Pseudomonadota</taxon>
        <taxon>Gammaproteobacteria</taxon>
        <taxon>Enterobacterales</taxon>
        <taxon>Yersiniaceae</taxon>
        <taxon>Yersinia</taxon>
    </lineage>
</organism>
<gene>
    <name evidence="1" type="ORF">N0H69_12770</name>
</gene>
<dbReference type="RefSeq" id="WP_050151110.1">
    <property type="nucleotide sequence ID" value="NZ_CP104006.1"/>
</dbReference>
<dbReference type="Proteomes" id="UP001057860">
    <property type="component" value="Chromosome"/>
</dbReference>
<dbReference type="Gene3D" id="3.30.2440.10">
    <property type="entry name" value="Secreted effector protein SifA"/>
    <property type="match status" value="1"/>
</dbReference>
<reference evidence="1" key="1">
    <citation type="submission" date="2022-08" db="EMBL/GenBank/DDBJ databases">
        <authorList>
            <person name="Bogun A."/>
            <person name="Kislichkina A."/>
            <person name="Solomentsev V."/>
            <person name="Skryabin Y."/>
            <person name="Sizova A."/>
            <person name="Platonov M."/>
            <person name="Dentovskaya S."/>
        </authorList>
    </citation>
    <scope>NUCLEOTIDE SEQUENCE</scope>
    <source>
        <strain evidence="1">SCPM-O-B-7604</strain>
    </source>
</reference>
<accession>A0ABY5ULD1</accession>
<sequence length="345" mass="39472">MSFTVGNSFFTANISDNKINELFTKDSMPHMTLWEKIVNYFFPTGQGEALLCLHKLCNPTIDLTNKDIEEIFFRLKELASPGYKDRFCNDHIDSSTTGKLHIKGDGGDDLLYIEQNGELCNYTILDQTFIFDTPLIKTASQETHFDNEVLSVTFNHWPQPSPNPNVKFMINEKACISYQGRDITLNYTDIYDKLIRDVKNINQGDKFDMWKKEERTTYLSAAINKQIDNACIKSGVKMSIEDKTAIFSSAHGYLFDEKLKLDISCAQSSIKHCVLTYINGESKINELFEKDLQEKNRVVSEIVNRVSDRIYEDIFNAKNGLIEELTSHVRTSCVHYASSTNSESH</sequence>
<proteinExistence type="predicted"/>
<dbReference type="Pfam" id="PF03278">
    <property type="entry name" value="IpaB_EvcA"/>
    <property type="match status" value="1"/>
</dbReference>
<evidence type="ECO:0008006" key="3">
    <source>
        <dbReference type="Google" id="ProtNLM"/>
    </source>
</evidence>
<dbReference type="InterPro" id="IPR004959">
    <property type="entry name" value="Bac_effector_IpgB-like"/>
</dbReference>
<dbReference type="EMBL" id="CP104006">
    <property type="protein sequence ID" value="UWM43600.1"/>
    <property type="molecule type" value="Genomic_DNA"/>
</dbReference>
<dbReference type="GeneID" id="75140887"/>
<evidence type="ECO:0000313" key="1">
    <source>
        <dbReference type="EMBL" id="UWM43600.1"/>
    </source>
</evidence>
<protein>
    <recommendedName>
        <fullName evidence="3">Secreted effector protein sifA</fullName>
    </recommendedName>
</protein>
<keyword evidence="2" id="KW-1185">Reference proteome</keyword>